<dbReference type="InterPro" id="IPR038071">
    <property type="entry name" value="UROD/MetE-like_sf"/>
</dbReference>
<evidence type="ECO:0000259" key="1">
    <source>
        <dbReference type="Pfam" id="PF01208"/>
    </source>
</evidence>
<dbReference type="GO" id="GO:0006779">
    <property type="term" value="P:porphyrin-containing compound biosynthetic process"/>
    <property type="evidence" value="ECO:0007669"/>
    <property type="project" value="InterPro"/>
</dbReference>
<dbReference type="EMBL" id="DRBC01000047">
    <property type="protein sequence ID" value="HDN84272.1"/>
    <property type="molecule type" value="Genomic_DNA"/>
</dbReference>
<comment type="caution">
    <text evidence="2">The sequence shown here is derived from an EMBL/GenBank/DDBJ whole genome shotgun (WGS) entry which is preliminary data.</text>
</comment>
<sequence length="387" mass="45353">MREEKKMFKFPLKNPSPDFESFRQVLKGEKKPDKVYFVELGVDIEVMRFITENLMGEKWVSLDYDDFFKNANFSKMDDKASWGQYIKQYINFYYKMGYDYIPDGIGLHYFLSFLPKPRVASDTASLSKGERVWAEEGKGLISSWEDFERFPWRAFEKMRIDLEEYYGFLNKNLPEGMKIAVVHSLYEQVMERILGYEGLFYLIYDEPELVKAVVDRWGGIVYSFYKNVISLEGIEIIFHADDLGYKTGTMLNPDILRKLIFPWFKKYASLAHEHGKLYLYHCCGNVLEVMEDLIENVGIDGFHSFQDVIIPVTEFKRRYGDRIATLGGVDMDKLSRLDEENLRRYVRGILDECMPGRYALGSGNTIANYVPVENYLVMLDEGLRWKG</sequence>
<dbReference type="PANTHER" id="PTHR47099:SF1">
    <property type="entry name" value="METHYLCOBAMIDE:COM METHYLTRANSFERASE MTBA"/>
    <property type="match status" value="1"/>
</dbReference>
<proteinExistence type="predicted"/>
<feature type="domain" description="Uroporphyrinogen decarboxylase (URO-D)" evidence="1">
    <location>
        <begin position="195"/>
        <end position="380"/>
    </location>
</feature>
<dbReference type="InterPro" id="IPR000257">
    <property type="entry name" value="Uroporphyrinogen_deCOase"/>
</dbReference>
<evidence type="ECO:0000313" key="2">
    <source>
        <dbReference type="EMBL" id="HDN84272.1"/>
    </source>
</evidence>
<dbReference type="Proteomes" id="UP000885660">
    <property type="component" value="Unassembled WGS sequence"/>
</dbReference>
<protein>
    <recommendedName>
        <fullName evidence="1">Uroporphyrinogen decarboxylase (URO-D) domain-containing protein</fullName>
    </recommendedName>
</protein>
<dbReference type="InterPro" id="IPR052024">
    <property type="entry name" value="Methanogen_methyltrans"/>
</dbReference>
<name>A0A7V0QRD9_UNCAE</name>
<dbReference type="GO" id="GO:0004853">
    <property type="term" value="F:uroporphyrinogen decarboxylase activity"/>
    <property type="evidence" value="ECO:0007669"/>
    <property type="project" value="InterPro"/>
</dbReference>
<dbReference type="SUPFAM" id="SSF51726">
    <property type="entry name" value="UROD/MetE-like"/>
    <property type="match status" value="1"/>
</dbReference>
<accession>A0A7V0QRD9</accession>
<gene>
    <name evidence="2" type="ORF">ENG47_00765</name>
</gene>
<dbReference type="Pfam" id="PF01208">
    <property type="entry name" value="URO-D"/>
    <property type="match status" value="1"/>
</dbReference>
<organism evidence="2">
    <name type="scientific">Aerophobetes bacterium</name>
    <dbReference type="NCBI Taxonomy" id="2030807"/>
    <lineage>
        <taxon>Bacteria</taxon>
        <taxon>Candidatus Aerophobota</taxon>
    </lineage>
</organism>
<dbReference type="AlphaFoldDB" id="A0A7V0QRD9"/>
<dbReference type="PANTHER" id="PTHR47099">
    <property type="entry name" value="METHYLCOBAMIDE:COM METHYLTRANSFERASE MTBA"/>
    <property type="match status" value="1"/>
</dbReference>
<dbReference type="Gene3D" id="3.20.20.210">
    <property type="match status" value="1"/>
</dbReference>
<reference evidence="2" key="1">
    <citation type="journal article" date="2020" name="mSystems">
        <title>Genome- and Community-Level Interaction Insights into Carbon Utilization and Element Cycling Functions of Hydrothermarchaeota in Hydrothermal Sediment.</title>
        <authorList>
            <person name="Zhou Z."/>
            <person name="Liu Y."/>
            <person name="Xu W."/>
            <person name="Pan J."/>
            <person name="Luo Z.H."/>
            <person name="Li M."/>
        </authorList>
    </citation>
    <scope>NUCLEOTIDE SEQUENCE [LARGE SCALE GENOMIC DNA]</scope>
    <source>
        <strain evidence="2">HyVt-219</strain>
    </source>
</reference>